<dbReference type="InterPro" id="IPR015421">
    <property type="entry name" value="PyrdxlP-dep_Trfase_major"/>
</dbReference>
<dbReference type="GO" id="GO:0030170">
    <property type="term" value="F:pyridoxal phosphate binding"/>
    <property type="evidence" value="ECO:0007669"/>
    <property type="project" value="InterPro"/>
</dbReference>
<reference evidence="3" key="2">
    <citation type="journal article" date="2014" name="ISME J.">
        <title>Microbial stratification in low pH oxic and suboxic macroscopic growths along an acid mine drainage.</title>
        <authorList>
            <person name="Mendez-Garcia C."/>
            <person name="Mesa V."/>
            <person name="Sprenger R.R."/>
            <person name="Richter M."/>
            <person name="Diez M.S."/>
            <person name="Solano J."/>
            <person name="Bargiela R."/>
            <person name="Golyshina O.V."/>
            <person name="Manteca A."/>
            <person name="Ramos J.L."/>
            <person name="Gallego J.R."/>
            <person name="Llorente I."/>
            <person name="Martins Dos Santos V.A."/>
            <person name="Jensen O.N."/>
            <person name="Pelaez A.I."/>
            <person name="Sanchez J."/>
            <person name="Ferrer M."/>
        </authorList>
    </citation>
    <scope>NUCLEOTIDE SEQUENCE</scope>
</reference>
<dbReference type="GO" id="GO:0019346">
    <property type="term" value="P:transsulfuration"/>
    <property type="evidence" value="ECO:0007669"/>
    <property type="project" value="InterPro"/>
</dbReference>
<proteinExistence type="predicted"/>
<dbReference type="PANTHER" id="PTHR11808:SF85">
    <property type="entry name" value="CYSTATHIONINE GAMMA-LYASE-RELATED"/>
    <property type="match status" value="1"/>
</dbReference>
<dbReference type="InterPro" id="IPR015424">
    <property type="entry name" value="PyrdxlP-dep_Trfase"/>
</dbReference>
<dbReference type="PANTHER" id="PTHR11808">
    <property type="entry name" value="TRANS-SULFURATION ENZYME FAMILY MEMBER"/>
    <property type="match status" value="1"/>
</dbReference>
<dbReference type="GO" id="GO:0019343">
    <property type="term" value="P:cysteine biosynthetic process via cystathionine"/>
    <property type="evidence" value="ECO:0007669"/>
    <property type="project" value="TreeGrafter"/>
</dbReference>
<dbReference type="InterPro" id="IPR015422">
    <property type="entry name" value="PyrdxlP-dep_Trfase_small"/>
</dbReference>
<dbReference type="AlphaFoldDB" id="T1C7H1"/>
<sequence length="226" mass="23985">MSPPPNPLLRVHDIARWAEAAHRAGALLLVDNTFATPINQRPIPLGADLVVHSVTKYLGGHSDLIGGALVGSKALVDPIDPSANVGSTLDPFAAFLLDRSLKTLSLRMARHNENGRRVAEALATHPKLARVHYPGRASPEEEAIARRQMQGRSGVVSLSLARGASAIPTFLGRLRFVHVAASLGGVESLASVPGETSHRHLSAAERRARGIDDGLIRVSLGIEDAE</sequence>
<organism evidence="3">
    <name type="scientific">mine drainage metagenome</name>
    <dbReference type="NCBI Taxonomy" id="410659"/>
    <lineage>
        <taxon>unclassified sequences</taxon>
        <taxon>metagenomes</taxon>
        <taxon>ecological metagenomes</taxon>
    </lineage>
</organism>
<comment type="caution">
    <text evidence="3">The sequence shown here is derived from an EMBL/GenBank/DDBJ whole genome shotgun (WGS) entry which is preliminary data.</text>
</comment>
<accession>T1C7H1</accession>
<dbReference type="GO" id="GO:0005737">
    <property type="term" value="C:cytoplasm"/>
    <property type="evidence" value="ECO:0007669"/>
    <property type="project" value="TreeGrafter"/>
</dbReference>
<gene>
    <name evidence="3" type="ORF">B1B_01412</name>
</gene>
<dbReference type="SUPFAM" id="SSF53383">
    <property type="entry name" value="PLP-dependent transferases"/>
    <property type="match status" value="1"/>
</dbReference>
<dbReference type="Pfam" id="PF01053">
    <property type="entry name" value="Cys_Met_Meta_PP"/>
    <property type="match status" value="1"/>
</dbReference>
<dbReference type="EMBL" id="AUZY01000969">
    <property type="protein sequence ID" value="EQD76838.1"/>
    <property type="molecule type" value="Genomic_DNA"/>
</dbReference>
<dbReference type="Gene3D" id="3.40.640.10">
    <property type="entry name" value="Type I PLP-dependent aspartate aminotransferase-like (Major domain)"/>
    <property type="match status" value="1"/>
</dbReference>
<evidence type="ECO:0000313" key="3">
    <source>
        <dbReference type="EMBL" id="EQD76838.1"/>
    </source>
</evidence>
<dbReference type="GO" id="GO:0004123">
    <property type="term" value="F:cystathionine gamma-lyase activity"/>
    <property type="evidence" value="ECO:0007669"/>
    <property type="project" value="TreeGrafter"/>
</dbReference>
<reference evidence="3" key="1">
    <citation type="submission" date="2013-08" db="EMBL/GenBank/DDBJ databases">
        <authorList>
            <person name="Mendez C."/>
            <person name="Richter M."/>
            <person name="Ferrer M."/>
            <person name="Sanchez J."/>
        </authorList>
    </citation>
    <scope>NUCLEOTIDE SEQUENCE</scope>
</reference>
<feature type="non-terminal residue" evidence="3">
    <location>
        <position position="226"/>
    </location>
</feature>
<dbReference type="InterPro" id="IPR000277">
    <property type="entry name" value="Cys/Met-Metab_PyrdxlP-dep_enz"/>
</dbReference>
<name>T1C7H1_9ZZZZ</name>
<comment type="cofactor">
    <cofactor evidence="1">
        <name>pyridoxal 5'-phosphate</name>
        <dbReference type="ChEBI" id="CHEBI:597326"/>
    </cofactor>
</comment>
<evidence type="ECO:0000256" key="1">
    <source>
        <dbReference type="ARBA" id="ARBA00001933"/>
    </source>
</evidence>
<keyword evidence="2" id="KW-0663">Pyridoxal phosphate</keyword>
<dbReference type="Gene3D" id="3.90.1150.10">
    <property type="entry name" value="Aspartate Aminotransferase, domain 1"/>
    <property type="match status" value="1"/>
</dbReference>
<evidence type="ECO:0000256" key="2">
    <source>
        <dbReference type="ARBA" id="ARBA00022898"/>
    </source>
</evidence>
<protein>
    <submittedName>
        <fullName evidence="3">Cys/Met metabolism, pyridoxal phosphate-dependent enzyme</fullName>
    </submittedName>
</protein>